<comment type="caution">
    <text evidence="3">The sequence shown here is derived from an EMBL/GenBank/DDBJ whole genome shotgun (WGS) entry which is preliminary data.</text>
</comment>
<dbReference type="NCBIfam" id="TIGR02607">
    <property type="entry name" value="antidote_HigA"/>
    <property type="match status" value="1"/>
</dbReference>
<dbReference type="EMBL" id="LOHG01000016">
    <property type="protein sequence ID" value="MCI8212037.1"/>
    <property type="molecule type" value="Genomic_DNA"/>
</dbReference>
<dbReference type="Proteomes" id="UP001320513">
    <property type="component" value="Unassembled WGS sequence"/>
</dbReference>
<dbReference type="SUPFAM" id="SSF47413">
    <property type="entry name" value="lambda repressor-like DNA-binding domains"/>
    <property type="match status" value="1"/>
</dbReference>
<keyword evidence="1" id="KW-0238">DNA-binding</keyword>
<dbReference type="InterPro" id="IPR010982">
    <property type="entry name" value="Lambda_DNA-bd_dom_sf"/>
</dbReference>
<accession>A0ABS9ZNK0</accession>
<reference evidence="3 4" key="1">
    <citation type="submission" date="2015-12" db="EMBL/GenBank/DDBJ databases">
        <title>Phylogenomics in the description of a new species in the Pseudomonas syringae group.</title>
        <authorList>
            <person name="Busquets A."/>
            <person name="Gomila M."/>
            <person name="Beiki F."/>
            <person name="Rahimian H."/>
            <person name="Mulet M."/>
            <person name="Sanchez D."/>
            <person name="Garcia-Valdes E."/>
            <person name="Lalucat J."/>
        </authorList>
    </citation>
    <scope>NUCLEOTIDE SEQUENCE [LARGE SCALE GENOMIC DNA]</scope>
    <source>
        <strain evidence="3 4">S25</strain>
    </source>
</reference>
<gene>
    <name evidence="3" type="ORF">AUC61_21110</name>
</gene>
<evidence type="ECO:0000313" key="4">
    <source>
        <dbReference type="Proteomes" id="UP001320513"/>
    </source>
</evidence>
<organism evidence="3 4">
    <name type="scientific">Pseudomonas maioricensis</name>
    <dbReference type="NCBI Taxonomy" id="1766623"/>
    <lineage>
        <taxon>Bacteria</taxon>
        <taxon>Pseudomonadati</taxon>
        <taxon>Pseudomonadota</taxon>
        <taxon>Gammaproteobacteria</taxon>
        <taxon>Pseudomonadales</taxon>
        <taxon>Pseudomonadaceae</taxon>
        <taxon>Pseudomonas</taxon>
    </lineage>
</organism>
<dbReference type="Pfam" id="PF01381">
    <property type="entry name" value="HTH_3"/>
    <property type="match status" value="1"/>
</dbReference>
<name>A0ABS9ZNK0_9PSED</name>
<dbReference type="PANTHER" id="PTHR36924:SF1">
    <property type="entry name" value="ANTITOXIN HIGA-1"/>
    <property type="match status" value="1"/>
</dbReference>
<dbReference type="CDD" id="cd00093">
    <property type="entry name" value="HTH_XRE"/>
    <property type="match status" value="1"/>
</dbReference>
<dbReference type="PANTHER" id="PTHR36924">
    <property type="entry name" value="ANTITOXIN HIGA-1"/>
    <property type="match status" value="1"/>
</dbReference>
<dbReference type="PROSITE" id="PS50943">
    <property type="entry name" value="HTH_CROC1"/>
    <property type="match status" value="1"/>
</dbReference>
<dbReference type="InterPro" id="IPR001387">
    <property type="entry name" value="Cro/C1-type_HTH"/>
</dbReference>
<protein>
    <submittedName>
        <fullName evidence="3">XRE family transcriptional regulator</fullName>
    </submittedName>
</protein>
<dbReference type="Gene3D" id="1.10.260.40">
    <property type="entry name" value="lambda repressor-like DNA-binding domains"/>
    <property type="match status" value="1"/>
</dbReference>
<dbReference type="InterPro" id="IPR013430">
    <property type="entry name" value="Toxin_antidote_HigA"/>
</dbReference>
<evidence type="ECO:0000256" key="1">
    <source>
        <dbReference type="ARBA" id="ARBA00023125"/>
    </source>
</evidence>
<feature type="domain" description="HTH cro/C1-type" evidence="2">
    <location>
        <begin position="15"/>
        <end position="70"/>
    </location>
</feature>
<sequence>MHKNGMRPIHPGEILKEEFLEPLGVTPAALARALHVSAPTVNDIVRERRNISADVALRLATALGTSAQFWLNLQASYDLRKAEIEKGEEIYRDVHLLDCCAFS</sequence>
<dbReference type="SMART" id="SM00530">
    <property type="entry name" value="HTH_XRE"/>
    <property type="match status" value="1"/>
</dbReference>
<evidence type="ECO:0000313" key="3">
    <source>
        <dbReference type="EMBL" id="MCI8212037.1"/>
    </source>
</evidence>
<dbReference type="RefSeq" id="WP_027898900.1">
    <property type="nucleotide sequence ID" value="NZ_LOHG01000016.1"/>
</dbReference>
<keyword evidence="4" id="KW-1185">Reference proteome</keyword>
<evidence type="ECO:0000259" key="2">
    <source>
        <dbReference type="PROSITE" id="PS50943"/>
    </source>
</evidence>
<proteinExistence type="predicted"/>